<feature type="transmembrane region" description="Helical" evidence="8">
    <location>
        <begin position="32"/>
        <end position="56"/>
    </location>
</feature>
<reference evidence="11 13" key="2">
    <citation type="submission" date="2022-01" db="EMBL/GenBank/DDBJ databases">
        <title>VMRC isolate genome collection.</title>
        <authorList>
            <person name="France M."/>
            <person name="Rutt L."/>
            <person name="Humphrys M."/>
            <person name="Ravel J."/>
        </authorList>
    </citation>
    <scope>NUCLEOTIDE SEQUENCE [LARGE SCALE GENOMIC DNA]</scope>
    <source>
        <strain evidence="11 13">C0172B4</strain>
    </source>
</reference>
<evidence type="ECO:0000259" key="9">
    <source>
        <dbReference type="PROSITE" id="PS50893"/>
    </source>
</evidence>
<evidence type="ECO:0000256" key="2">
    <source>
        <dbReference type="ARBA" id="ARBA00022448"/>
    </source>
</evidence>
<keyword evidence="4" id="KW-0547">Nucleotide-binding</keyword>
<dbReference type="PROSITE" id="PS50893">
    <property type="entry name" value="ABC_TRANSPORTER_2"/>
    <property type="match status" value="1"/>
</dbReference>
<dbReference type="PANTHER" id="PTHR43394:SF1">
    <property type="entry name" value="ATP-BINDING CASSETTE SUB-FAMILY B MEMBER 10, MITOCHONDRIAL"/>
    <property type="match status" value="1"/>
</dbReference>
<dbReference type="CDD" id="cd18544">
    <property type="entry name" value="ABC_6TM_TmrA_like"/>
    <property type="match status" value="1"/>
</dbReference>
<evidence type="ECO:0000313" key="14">
    <source>
        <dbReference type="Proteomes" id="UP001211566"/>
    </source>
</evidence>
<comment type="subcellular location">
    <subcellularLocation>
        <location evidence="1">Cell membrane</location>
        <topology evidence="1">Multi-pass membrane protein</topology>
    </subcellularLocation>
</comment>
<evidence type="ECO:0000256" key="7">
    <source>
        <dbReference type="ARBA" id="ARBA00023136"/>
    </source>
</evidence>
<evidence type="ECO:0000313" key="12">
    <source>
        <dbReference type="EMBL" id="MCZ9677673.1"/>
    </source>
</evidence>
<gene>
    <name evidence="11" type="ORF">L2772_01085</name>
    <name evidence="12" type="ORF">L2Z99_01070</name>
</gene>
<dbReference type="CDD" id="cd03254">
    <property type="entry name" value="ABCC_Glucan_exporter_like"/>
    <property type="match status" value="1"/>
</dbReference>
<name>A0AAW5WVW3_9LACO</name>
<dbReference type="Gene3D" id="1.20.1560.10">
    <property type="entry name" value="ABC transporter type 1, transmembrane domain"/>
    <property type="match status" value="1"/>
</dbReference>
<dbReference type="PROSITE" id="PS00211">
    <property type="entry name" value="ABC_TRANSPORTER_1"/>
    <property type="match status" value="1"/>
</dbReference>
<dbReference type="EMBL" id="JAKHEY010000001">
    <property type="protein sequence ID" value="MCZ9677673.1"/>
    <property type="molecule type" value="Genomic_DNA"/>
</dbReference>
<sequence length="597" mass="68265">MKELNKDYESIWSKAISFKEQKQIFKRIFKFVLLYKAEFIASLLGALLVSVINILLPRFLQYYMDHFLAHKNATWQIIYGVAVIYLLGLISKALLQFFYEYYYSLAGEKTLEKVRRVLYQKLHQLGMRYFDQNPAGSILSRITNDTMTLSTFLSMFSAVMIGIISMITAFVAMYYTDKIAGLIILGFLPLLLLVMWLYSYYNSRLYREYRERNSLINTKLNESITGINVIQQFRQEKRIQAEFEDITNAQLKTRMKLVKMNALLLSPLTSLLYNVAIAVSLLYFGFPTRSVFVAAGVIYAFSNYIQSFFNPISSMMDSLTSFTDGIVAGKRIFKILDETELEPQQSVDSNAKIELGKIEFKHVSFSYDGKNDVLHDVSFTLEPGQTLGIVGHTGSGKSSLINIMLRFYEFHSGQILLDGHDIRNFSSAELRKKMGLVLQEPFMFYGDIKSNIRLYNKEISDEAIVKAAKQVQADSFIEELPDKYDSKVIEGGSEFSSGQRQLISFARTLVTNPKILVLDEATANVDTETETLIQSGLKKLRQGRTTLAIAHRLSTIKDADKIIVLDRGNIVETGNHEELLAKKGYYYDLYRLQQERG</sequence>
<evidence type="ECO:0000256" key="1">
    <source>
        <dbReference type="ARBA" id="ARBA00004651"/>
    </source>
</evidence>
<dbReference type="SMART" id="SM00382">
    <property type="entry name" value="AAA"/>
    <property type="match status" value="1"/>
</dbReference>
<keyword evidence="13" id="KW-1185">Reference proteome</keyword>
<keyword evidence="7 8" id="KW-0472">Membrane</keyword>
<evidence type="ECO:0000256" key="3">
    <source>
        <dbReference type="ARBA" id="ARBA00022692"/>
    </source>
</evidence>
<dbReference type="FunFam" id="3.40.50.300:FF:000287">
    <property type="entry name" value="Multidrug ABC transporter ATP-binding protein"/>
    <property type="match status" value="1"/>
</dbReference>
<evidence type="ECO:0000256" key="6">
    <source>
        <dbReference type="ARBA" id="ARBA00022989"/>
    </source>
</evidence>
<feature type="transmembrane region" description="Helical" evidence="8">
    <location>
        <begin position="149"/>
        <end position="173"/>
    </location>
</feature>
<evidence type="ECO:0000256" key="8">
    <source>
        <dbReference type="SAM" id="Phobius"/>
    </source>
</evidence>
<dbReference type="InterPro" id="IPR036640">
    <property type="entry name" value="ABC1_TM_sf"/>
</dbReference>
<evidence type="ECO:0000313" key="11">
    <source>
        <dbReference type="EMBL" id="MCZ3621462.1"/>
    </source>
</evidence>
<feature type="transmembrane region" description="Helical" evidence="8">
    <location>
        <begin position="76"/>
        <end position="95"/>
    </location>
</feature>
<proteinExistence type="predicted"/>
<keyword evidence="6 8" id="KW-1133">Transmembrane helix</keyword>
<keyword evidence="2" id="KW-0813">Transport</keyword>
<dbReference type="Proteomes" id="UP001211420">
    <property type="component" value="Unassembled WGS sequence"/>
</dbReference>
<dbReference type="InterPro" id="IPR039421">
    <property type="entry name" value="Type_1_exporter"/>
</dbReference>
<dbReference type="SUPFAM" id="SSF90123">
    <property type="entry name" value="ABC transporter transmembrane region"/>
    <property type="match status" value="1"/>
</dbReference>
<evidence type="ECO:0000259" key="10">
    <source>
        <dbReference type="PROSITE" id="PS50929"/>
    </source>
</evidence>
<feature type="domain" description="ABC transporter" evidence="9">
    <location>
        <begin position="358"/>
        <end position="592"/>
    </location>
</feature>
<dbReference type="EMBL" id="JAKHPW010000001">
    <property type="protein sequence ID" value="MCZ3621462.1"/>
    <property type="molecule type" value="Genomic_DNA"/>
</dbReference>
<evidence type="ECO:0000256" key="5">
    <source>
        <dbReference type="ARBA" id="ARBA00022840"/>
    </source>
</evidence>
<feature type="transmembrane region" description="Helical" evidence="8">
    <location>
        <begin position="262"/>
        <end position="284"/>
    </location>
</feature>
<organism evidence="12 14">
    <name type="scientific">Lactobacillus mulieris</name>
    <dbReference type="NCBI Taxonomy" id="2508708"/>
    <lineage>
        <taxon>Bacteria</taxon>
        <taxon>Bacillati</taxon>
        <taxon>Bacillota</taxon>
        <taxon>Bacilli</taxon>
        <taxon>Lactobacillales</taxon>
        <taxon>Lactobacillaceae</taxon>
        <taxon>Lactobacillus</taxon>
    </lineage>
</organism>
<dbReference type="InterPro" id="IPR011527">
    <property type="entry name" value="ABC1_TM_dom"/>
</dbReference>
<dbReference type="InterPro" id="IPR017871">
    <property type="entry name" value="ABC_transporter-like_CS"/>
</dbReference>
<dbReference type="Pfam" id="PF00664">
    <property type="entry name" value="ABC_membrane"/>
    <property type="match status" value="1"/>
</dbReference>
<comment type="caution">
    <text evidence="12">The sequence shown here is derived from an EMBL/GenBank/DDBJ whole genome shotgun (WGS) entry which is preliminary data.</text>
</comment>
<dbReference type="GO" id="GO:0015421">
    <property type="term" value="F:ABC-type oligopeptide transporter activity"/>
    <property type="evidence" value="ECO:0007669"/>
    <property type="project" value="TreeGrafter"/>
</dbReference>
<dbReference type="Gene3D" id="3.40.50.300">
    <property type="entry name" value="P-loop containing nucleotide triphosphate hydrolases"/>
    <property type="match status" value="1"/>
</dbReference>
<dbReference type="GO" id="GO:0016887">
    <property type="term" value="F:ATP hydrolysis activity"/>
    <property type="evidence" value="ECO:0007669"/>
    <property type="project" value="InterPro"/>
</dbReference>
<evidence type="ECO:0000256" key="4">
    <source>
        <dbReference type="ARBA" id="ARBA00022741"/>
    </source>
</evidence>
<evidence type="ECO:0000313" key="13">
    <source>
        <dbReference type="Proteomes" id="UP001211420"/>
    </source>
</evidence>
<keyword evidence="5 12" id="KW-0067">ATP-binding</keyword>
<dbReference type="AlphaFoldDB" id="A0AAW5WVW3"/>
<reference evidence="12" key="1">
    <citation type="submission" date="2022-01" db="EMBL/GenBank/DDBJ databases">
        <title>STING isolate genome collection.</title>
        <authorList>
            <person name="France M."/>
            <person name="Rutt L."/>
            <person name="Humphrys M."/>
            <person name="Ravel J."/>
        </authorList>
    </citation>
    <scope>NUCLEOTIDE SEQUENCE</scope>
    <source>
        <strain evidence="12">C0081E5</strain>
    </source>
</reference>
<dbReference type="InterPro" id="IPR003593">
    <property type="entry name" value="AAA+_ATPase"/>
</dbReference>
<dbReference type="RefSeq" id="WP_269254265.1">
    <property type="nucleotide sequence ID" value="NZ_JAKHEY010000001.1"/>
</dbReference>
<dbReference type="InterPro" id="IPR027417">
    <property type="entry name" value="P-loop_NTPase"/>
</dbReference>
<dbReference type="GO" id="GO:0005524">
    <property type="term" value="F:ATP binding"/>
    <property type="evidence" value="ECO:0007669"/>
    <property type="project" value="UniProtKB-KW"/>
</dbReference>
<dbReference type="Proteomes" id="UP001211566">
    <property type="component" value="Unassembled WGS sequence"/>
</dbReference>
<feature type="transmembrane region" description="Helical" evidence="8">
    <location>
        <begin position="179"/>
        <end position="201"/>
    </location>
</feature>
<accession>A0AAW5WVW3</accession>
<dbReference type="PROSITE" id="PS50929">
    <property type="entry name" value="ABC_TM1F"/>
    <property type="match status" value="1"/>
</dbReference>
<dbReference type="InterPro" id="IPR003439">
    <property type="entry name" value="ABC_transporter-like_ATP-bd"/>
</dbReference>
<dbReference type="Pfam" id="PF00005">
    <property type="entry name" value="ABC_tran"/>
    <property type="match status" value="1"/>
</dbReference>
<feature type="domain" description="ABC transmembrane type-1" evidence="10">
    <location>
        <begin position="40"/>
        <end position="324"/>
    </location>
</feature>
<keyword evidence="3 8" id="KW-0812">Transmembrane</keyword>
<dbReference type="SUPFAM" id="SSF52540">
    <property type="entry name" value="P-loop containing nucleoside triphosphate hydrolases"/>
    <property type="match status" value="1"/>
</dbReference>
<protein>
    <submittedName>
        <fullName evidence="12">ABC transporter ATP-binding protein/permease</fullName>
    </submittedName>
</protein>
<dbReference type="PANTHER" id="PTHR43394">
    <property type="entry name" value="ATP-DEPENDENT PERMEASE MDL1, MITOCHONDRIAL"/>
    <property type="match status" value="1"/>
</dbReference>
<dbReference type="GO" id="GO:0005886">
    <property type="term" value="C:plasma membrane"/>
    <property type="evidence" value="ECO:0007669"/>
    <property type="project" value="UniProtKB-SubCell"/>
</dbReference>